<evidence type="ECO:0000256" key="2">
    <source>
        <dbReference type="ARBA" id="ARBA00006046"/>
    </source>
</evidence>
<evidence type="ECO:0000256" key="5">
    <source>
        <dbReference type="RuleBase" id="RU362075"/>
    </source>
</evidence>
<geneLocation type="plasmid" evidence="7 8">
    <name>p1</name>
</geneLocation>
<dbReference type="AlphaFoldDB" id="A0A858T1Y3"/>
<dbReference type="PANTHER" id="PTHR43734">
    <property type="entry name" value="PHYTOENE DESATURASE"/>
    <property type="match status" value="1"/>
</dbReference>
<dbReference type="Gene3D" id="3.50.50.60">
    <property type="entry name" value="FAD/NAD(P)-binding domain"/>
    <property type="match status" value="2"/>
</dbReference>
<dbReference type="NCBIfam" id="NF045637">
    <property type="entry name" value="carotdesatCrtDProt"/>
    <property type="match status" value="1"/>
</dbReference>
<dbReference type="InterPro" id="IPR014105">
    <property type="entry name" value="Carotenoid/retinoid_OxRdtase"/>
</dbReference>
<dbReference type="Proteomes" id="UP000503308">
    <property type="component" value="Plasmid p1"/>
</dbReference>
<dbReference type="NCBIfam" id="TIGR02734">
    <property type="entry name" value="crtI_fam"/>
    <property type="match status" value="1"/>
</dbReference>
<dbReference type="GO" id="GO:0016117">
    <property type="term" value="P:carotenoid biosynthetic process"/>
    <property type="evidence" value="ECO:0007669"/>
    <property type="project" value="UniProtKB-KW"/>
</dbReference>
<proteinExistence type="inferred from homology"/>
<protein>
    <submittedName>
        <fullName evidence="7">Phytoene desaturase</fullName>
    </submittedName>
</protein>
<reference evidence="7 8" key="1">
    <citation type="submission" date="2020-02" db="EMBL/GenBank/DDBJ databases">
        <title>Genome sequence of Roseobacter ponti.</title>
        <authorList>
            <person name="Hollensteiner J."/>
            <person name="Schneider D."/>
            <person name="Poehlein A."/>
            <person name="Daniel R."/>
        </authorList>
    </citation>
    <scope>NUCLEOTIDE SEQUENCE [LARGE SCALE GENOMIC DNA]</scope>
    <source>
        <strain evidence="7 8">DSM 106830</strain>
        <plasmid evidence="7 8">p1</plasmid>
    </source>
</reference>
<feature type="domain" description="Amine oxidase" evidence="6">
    <location>
        <begin position="22"/>
        <end position="303"/>
    </location>
</feature>
<dbReference type="RefSeq" id="WP_169642519.1">
    <property type="nucleotide sequence ID" value="NZ_CP048789.1"/>
</dbReference>
<comment type="pathway">
    <text evidence="1 5">Carotenoid biosynthesis.</text>
</comment>
<dbReference type="KEGG" id="rpon:G3256_18640"/>
<name>A0A858T1Y3_9RHOB</name>
<dbReference type="PROSITE" id="PS00982">
    <property type="entry name" value="PHYTOENE_DH"/>
    <property type="match status" value="1"/>
</dbReference>
<accession>A0A858T1Y3</accession>
<organism evidence="7 8">
    <name type="scientific">Roseobacter ponti</name>
    <dbReference type="NCBI Taxonomy" id="1891787"/>
    <lineage>
        <taxon>Bacteria</taxon>
        <taxon>Pseudomonadati</taxon>
        <taxon>Pseudomonadota</taxon>
        <taxon>Alphaproteobacteria</taxon>
        <taxon>Rhodobacterales</taxon>
        <taxon>Roseobacteraceae</taxon>
        <taxon>Roseobacter</taxon>
    </lineage>
</organism>
<evidence type="ECO:0000256" key="3">
    <source>
        <dbReference type="ARBA" id="ARBA00022746"/>
    </source>
</evidence>
<dbReference type="SUPFAM" id="SSF51905">
    <property type="entry name" value="FAD/NAD(P)-binding domain"/>
    <property type="match status" value="1"/>
</dbReference>
<dbReference type="PANTHER" id="PTHR43734:SF7">
    <property type="entry name" value="4,4'-DIAPONEUROSPORENE OXYGENASE"/>
    <property type="match status" value="1"/>
</dbReference>
<sequence length="516" mass="54316">MLVSAAPLHPERVRAVVIGAGVAGLATAIRLAAGGLQVTLLERHAHTGGKIRTLPSAAGPVDAGPTVLTMRHVFDDLFDCAGEKLEDHVTLIRQDILARHFWPDGSSLDLYADAGKSADAIADFAGARAADDFRRFNNRTAQLFHAFDAPMMQAPAPRLTDLVPHVLRQPALIRAMAPLSTLKSALARQFSDPRLAQLFGRYATYVGGAPHLSPAILSLIWQAEAAGVWVVEGGMHRLAGALTKLARAQGVEIVTEAHVARIGLTGGRASSVHLENGTSLAADAVVYAGDPRALATGSLGADLTHIAPQTLKLPRSFSARVHSFAAVSAGRDLAHHNVFFAADPQSEFTDLAAGRIPADPTLYLCAEDRGQQTQPPAMERFEIISNAPAASDTSDPTDLDQWHHQIIHRLTSSGVTFSPTPDTTTITTPQTFARMFPDSLGALYGQTPHGMTAALKRPTARTPVPGLWLAGGGTHPGAGVPMATLSARHAAGAILRDLTLTSTSHPTVMPGGMSTA</sequence>
<dbReference type="InterPro" id="IPR036188">
    <property type="entry name" value="FAD/NAD-bd_sf"/>
</dbReference>
<dbReference type="InterPro" id="IPR002937">
    <property type="entry name" value="Amino_oxidase"/>
</dbReference>
<keyword evidence="8" id="KW-1185">Reference proteome</keyword>
<evidence type="ECO:0000256" key="4">
    <source>
        <dbReference type="ARBA" id="ARBA00023002"/>
    </source>
</evidence>
<dbReference type="GO" id="GO:0016627">
    <property type="term" value="F:oxidoreductase activity, acting on the CH-CH group of donors"/>
    <property type="evidence" value="ECO:0007669"/>
    <property type="project" value="UniProtKB-ARBA"/>
</dbReference>
<evidence type="ECO:0000313" key="7">
    <source>
        <dbReference type="EMBL" id="QJF53306.1"/>
    </source>
</evidence>
<dbReference type="Pfam" id="PF01593">
    <property type="entry name" value="Amino_oxidase"/>
    <property type="match status" value="1"/>
</dbReference>
<evidence type="ECO:0000313" key="8">
    <source>
        <dbReference type="Proteomes" id="UP000503308"/>
    </source>
</evidence>
<keyword evidence="4 5" id="KW-0560">Oxidoreductase</keyword>
<comment type="similarity">
    <text evidence="2 5">Belongs to the carotenoid/retinoid oxidoreductase family.</text>
</comment>
<evidence type="ECO:0000259" key="6">
    <source>
        <dbReference type="Pfam" id="PF01593"/>
    </source>
</evidence>
<keyword evidence="3 5" id="KW-0125">Carotenoid biosynthesis</keyword>
<gene>
    <name evidence="7" type="primary">crtI</name>
    <name evidence="7" type="ORF">G3256_18640</name>
</gene>
<dbReference type="InterPro" id="IPR008150">
    <property type="entry name" value="Phytoene_DH_bac_CS"/>
</dbReference>
<dbReference type="InterPro" id="IPR054841">
    <property type="entry name" value="carotdesatCrtD"/>
</dbReference>
<evidence type="ECO:0000256" key="1">
    <source>
        <dbReference type="ARBA" id="ARBA00004829"/>
    </source>
</evidence>
<keyword evidence="7" id="KW-0614">Plasmid</keyword>
<dbReference type="EMBL" id="CP048789">
    <property type="protein sequence ID" value="QJF53306.1"/>
    <property type="molecule type" value="Genomic_DNA"/>
</dbReference>